<sequence length="244" mass="29005">MDANNLRSLYEGKFESFSWGMDDEVILEYLQDNSYQFTPPFFIFIGLSQTHHPYFSKNETIHDPKMRYKAAIRESIETIDRIAQWLLKEKGEDILFILTSDHGESFGEQGDWGHNYSVYNHQTDVPFQVYFPWTDQTWTPKLGTSLEFSNWIQAYLSGDNLQSFASQEFELTLQQSTWNSNRQRALVLGKIKYIYHADRDLLLRMNLDETNQKQITNQIEKRQILQRIFETNKHKNQEKVQNVR</sequence>
<name>A0A2P2E1V3_9LEPT</name>
<dbReference type="SUPFAM" id="SSF53649">
    <property type="entry name" value="Alkaline phosphatase-like"/>
    <property type="match status" value="1"/>
</dbReference>
<keyword evidence="3" id="KW-1185">Reference proteome</keyword>
<dbReference type="InterPro" id="IPR017850">
    <property type="entry name" value="Alkaline_phosphatase_core_sf"/>
</dbReference>
<dbReference type="Proteomes" id="UP000245133">
    <property type="component" value="Unassembled WGS sequence"/>
</dbReference>
<evidence type="ECO:0000313" key="2">
    <source>
        <dbReference type="EMBL" id="GBF50872.1"/>
    </source>
</evidence>
<dbReference type="Pfam" id="PF00884">
    <property type="entry name" value="Sulfatase"/>
    <property type="match status" value="1"/>
</dbReference>
<dbReference type="AlphaFoldDB" id="A0A2P2E1V3"/>
<gene>
    <name evidence="2" type="ORF">LPTSP4_23990</name>
</gene>
<protein>
    <submittedName>
        <fullName evidence="2">Arylesterase</fullName>
    </submittedName>
</protein>
<comment type="caution">
    <text evidence="2">The sequence shown here is derived from an EMBL/GenBank/DDBJ whole genome shotgun (WGS) entry which is preliminary data.</text>
</comment>
<dbReference type="InterPro" id="IPR000917">
    <property type="entry name" value="Sulfatase_N"/>
</dbReference>
<dbReference type="EMBL" id="BFBB01000007">
    <property type="protein sequence ID" value="GBF50872.1"/>
    <property type="molecule type" value="Genomic_DNA"/>
</dbReference>
<proteinExistence type="predicted"/>
<organism evidence="2 3">
    <name type="scientific">Leptospira ryugenii</name>
    <dbReference type="NCBI Taxonomy" id="1917863"/>
    <lineage>
        <taxon>Bacteria</taxon>
        <taxon>Pseudomonadati</taxon>
        <taxon>Spirochaetota</taxon>
        <taxon>Spirochaetia</taxon>
        <taxon>Leptospirales</taxon>
        <taxon>Leptospiraceae</taxon>
        <taxon>Leptospira</taxon>
    </lineage>
</organism>
<dbReference type="Gene3D" id="3.40.720.10">
    <property type="entry name" value="Alkaline Phosphatase, subunit A"/>
    <property type="match status" value="1"/>
</dbReference>
<accession>A0A2P2E1V3</accession>
<evidence type="ECO:0000259" key="1">
    <source>
        <dbReference type="Pfam" id="PF00884"/>
    </source>
</evidence>
<evidence type="ECO:0000313" key="3">
    <source>
        <dbReference type="Proteomes" id="UP000245133"/>
    </source>
</evidence>
<feature type="domain" description="Sulfatase N-terminal" evidence="1">
    <location>
        <begin position="14"/>
        <end position="136"/>
    </location>
</feature>
<reference evidence="2 3" key="1">
    <citation type="submission" date="2018-02" db="EMBL/GenBank/DDBJ databases">
        <title>Novel Leptospira species isolated from soil and water in Japan.</title>
        <authorList>
            <person name="Nakao R."/>
            <person name="Masuzawa T."/>
        </authorList>
    </citation>
    <scope>NUCLEOTIDE SEQUENCE [LARGE SCALE GENOMIC DNA]</scope>
    <source>
        <strain evidence="2 3">YH101</strain>
    </source>
</reference>